<reference evidence="3" key="1">
    <citation type="journal article" date="2014" name="Int. J. Syst. Evol. Microbiol.">
        <title>Complete genome sequence of Corynebacterium casei LMG S-19264T (=DSM 44701T), isolated from a smear-ripened cheese.</title>
        <authorList>
            <consortium name="US DOE Joint Genome Institute (JGI-PGF)"/>
            <person name="Walter F."/>
            <person name="Albersmeier A."/>
            <person name="Kalinowski J."/>
            <person name="Ruckert C."/>
        </authorList>
    </citation>
    <scope>NUCLEOTIDE SEQUENCE</scope>
    <source>
        <strain evidence="3">CGMCC 1.6293</strain>
    </source>
</reference>
<dbReference type="CDD" id="cd13589">
    <property type="entry name" value="PBP2_polyamine_RpCGA009"/>
    <property type="match status" value="1"/>
</dbReference>
<dbReference type="SUPFAM" id="SSF53850">
    <property type="entry name" value="Periplasmic binding protein-like II"/>
    <property type="match status" value="1"/>
</dbReference>
<dbReference type="Proteomes" id="UP000649829">
    <property type="component" value="Unassembled WGS sequence"/>
</dbReference>
<dbReference type="Pfam" id="PF13416">
    <property type="entry name" value="SBP_bac_8"/>
    <property type="match status" value="1"/>
</dbReference>
<dbReference type="PANTHER" id="PTHR30006:SF2">
    <property type="entry name" value="ABC TRANSPORTER SUBSTRATE-BINDING PROTEIN"/>
    <property type="match status" value="1"/>
</dbReference>
<dbReference type="GO" id="GO:0030975">
    <property type="term" value="F:thiamine binding"/>
    <property type="evidence" value="ECO:0007669"/>
    <property type="project" value="TreeGrafter"/>
</dbReference>
<reference evidence="3" key="2">
    <citation type="submission" date="2020-09" db="EMBL/GenBank/DDBJ databases">
        <authorList>
            <person name="Sun Q."/>
            <person name="Zhou Y."/>
        </authorList>
    </citation>
    <scope>NUCLEOTIDE SEQUENCE</scope>
    <source>
        <strain evidence="3">CGMCC 1.6293</strain>
    </source>
</reference>
<keyword evidence="4" id="KW-1185">Reference proteome</keyword>
<comment type="caution">
    <text evidence="3">The sequence shown here is derived from an EMBL/GenBank/DDBJ whole genome shotgun (WGS) entry which is preliminary data.</text>
</comment>
<dbReference type="Gene3D" id="3.40.190.10">
    <property type="entry name" value="Periplasmic binding protein-like II"/>
    <property type="match status" value="2"/>
</dbReference>
<evidence type="ECO:0000256" key="2">
    <source>
        <dbReference type="SAM" id="SignalP"/>
    </source>
</evidence>
<protein>
    <submittedName>
        <fullName evidence="3">Spermidine/putrescine ABC transporter</fullName>
    </submittedName>
</protein>
<keyword evidence="1 2" id="KW-0732">Signal</keyword>
<dbReference type="GO" id="GO:0030976">
    <property type="term" value="F:thiamine pyrophosphate binding"/>
    <property type="evidence" value="ECO:0007669"/>
    <property type="project" value="TreeGrafter"/>
</dbReference>
<dbReference type="PANTHER" id="PTHR30006">
    <property type="entry name" value="THIAMINE-BINDING PERIPLASMIC PROTEIN-RELATED"/>
    <property type="match status" value="1"/>
</dbReference>
<sequence length="338" mass="36935">MKKLLSISALALAASAGTASAETLVVSWWGYNGDKLDANLIQPFKEMCGCDVEFETGNNADRLGKLTARGGKGVDVIFLTDAYSQIGIEDGVFQKIDRSKLENIDEIYEIARDPQGGYGPAYTVGRIGIVYDSAKVEPITKWEDLWREDLASSISLPNITTTAGPMFVVQAGDVAGVDAYEDADAAFAQIEKIKPNVVKNYNTGSEMVNLASTGEIAVTMTQDFTLSSLKEAVPTMEWAELEDGDIAVLNTLNIPTGAENVELAYQFIDFVLSQEVQQKEAEQGVDAPVNTKVELTDEQAAMWTYGQDEIDALNTMDYAKMNAAKTDWIDRWNEIFGM</sequence>
<dbReference type="RefSeq" id="WP_028286172.1">
    <property type="nucleotide sequence ID" value="NZ_BMLF01000001.1"/>
</dbReference>
<dbReference type="AlphaFoldDB" id="A0A917WDE1"/>
<name>A0A917WDE1_9RHOB</name>
<proteinExistence type="predicted"/>
<dbReference type="EMBL" id="BMLF01000001">
    <property type="protein sequence ID" value="GGL92437.1"/>
    <property type="molecule type" value="Genomic_DNA"/>
</dbReference>
<gene>
    <name evidence="3" type="primary">potD</name>
    <name evidence="3" type="ORF">GCM10011534_13290</name>
</gene>
<dbReference type="GO" id="GO:0015888">
    <property type="term" value="P:thiamine transport"/>
    <property type="evidence" value="ECO:0007669"/>
    <property type="project" value="TreeGrafter"/>
</dbReference>
<organism evidence="3 4">
    <name type="scientific">Pseudooceanicola nanhaiensis</name>
    <dbReference type="NCBI Taxonomy" id="375761"/>
    <lineage>
        <taxon>Bacteria</taxon>
        <taxon>Pseudomonadati</taxon>
        <taxon>Pseudomonadota</taxon>
        <taxon>Alphaproteobacteria</taxon>
        <taxon>Rhodobacterales</taxon>
        <taxon>Paracoccaceae</taxon>
        <taxon>Pseudooceanicola</taxon>
    </lineage>
</organism>
<dbReference type="GO" id="GO:0030288">
    <property type="term" value="C:outer membrane-bounded periplasmic space"/>
    <property type="evidence" value="ECO:0007669"/>
    <property type="project" value="TreeGrafter"/>
</dbReference>
<evidence type="ECO:0000313" key="4">
    <source>
        <dbReference type="Proteomes" id="UP000649829"/>
    </source>
</evidence>
<evidence type="ECO:0000256" key="1">
    <source>
        <dbReference type="ARBA" id="ARBA00022729"/>
    </source>
</evidence>
<feature type="chain" id="PRO_5036721631" evidence="2">
    <location>
        <begin position="22"/>
        <end position="338"/>
    </location>
</feature>
<feature type="signal peptide" evidence="2">
    <location>
        <begin position="1"/>
        <end position="21"/>
    </location>
</feature>
<evidence type="ECO:0000313" key="3">
    <source>
        <dbReference type="EMBL" id="GGL92437.1"/>
    </source>
</evidence>
<accession>A0A917WDE1</accession>
<dbReference type="InterPro" id="IPR006059">
    <property type="entry name" value="SBP"/>
</dbReference>